<reference evidence="2 3" key="1">
    <citation type="submission" date="2023-01" db="EMBL/GenBank/DDBJ databases">
        <title>Analysis of 21 Apiospora genomes using comparative genomics revels a genus with tremendous synthesis potential of carbohydrate active enzymes and secondary metabolites.</title>
        <authorList>
            <person name="Sorensen T."/>
        </authorList>
    </citation>
    <scope>NUCLEOTIDE SEQUENCE [LARGE SCALE GENOMIC DNA]</scope>
    <source>
        <strain evidence="2 3">CBS 135458</strain>
    </source>
</reference>
<name>A0ABR1SR98_9PEZI</name>
<dbReference type="EMBL" id="JAQQWL010000018">
    <property type="protein sequence ID" value="KAK8036854.1"/>
    <property type="molecule type" value="Genomic_DNA"/>
</dbReference>
<protein>
    <submittedName>
        <fullName evidence="2">Ino80 chromatin remodeling complex</fullName>
    </submittedName>
</protein>
<gene>
    <name evidence="2" type="ORF">PG994_015351</name>
</gene>
<dbReference type="Proteomes" id="UP001480595">
    <property type="component" value="Unassembled WGS sequence"/>
</dbReference>
<accession>A0ABR1SR98</accession>
<evidence type="ECO:0000256" key="1">
    <source>
        <dbReference type="SAM" id="MobiDB-lite"/>
    </source>
</evidence>
<comment type="caution">
    <text evidence="2">The sequence shown here is derived from an EMBL/GenBank/DDBJ whole genome shotgun (WGS) entry which is preliminary data.</text>
</comment>
<feature type="compositionally biased region" description="Acidic residues" evidence="1">
    <location>
        <begin position="1"/>
        <end position="10"/>
    </location>
</feature>
<evidence type="ECO:0000313" key="2">
    <source>
        <dbReference type="EMBL" id="KAK8036854.1"/>
    </source>
</evidence>
<proteinExistence type="predicted"/>
<dbReference type="InterPro" id="IPR038014">
    <property type="entry name" value="Ies1"/>
</dbReference>
<feature type="region of interest" description="Disordered" evidence="1">
    <location>
        <begin position="1"/>
        <end position="21"/>
    </location>
</feature>
<dbReference type="PANTHER" id="PTHR37287:SF1">
    <property type="entry name" value="INO EIGHTY SUBUNIT 1"/>
    <property type="match status" value="1"/>
</dbReference>
<evidence type="ECO:0000313" key="3">
    <source>
        <dbReference type="Proteomes" id="UP001480595"/>
    </source>
</evidence>
<dbReference type="GeneID" id="92099823"/>
<sequence>MAPEEEDQENIDPQTEIDFGREKQAHRANIIAADAHTRSAPLPRALARLAGASRRGVGSLNYQIFEASSPAGPGSGALDSVVPRKPRLPTAHQLAVEHNRNKRVEYILDRGLRKAQHKARKSRR</sequence>
<keyword evidence="3" id="KW-1185">Reference proteome</keyword>
<dbReference type="RefSeq" id="XP_066707672.1">
    <property type="nucleotide sequence ID" value="XM_066866758.1"/>
</dbReference>
<organism evidence="2 3">
    <name type="scientific">Apiospora phragmitis</name>
    <dbReference type="NCBI Taxonomy" id="2905665"/>
    <lineage>
        <taxon>Eukaryota</taxon>
        <taxon>Fungi</taxon>
        <taxon>Dikarya</taxon>
        <taxon>Ascomycota</taxon>
        <taxon>Pezizomycotina</taxon>
        <taxon>Sordariomycetes</taxon>
        <taxon>Xylariomycetidae</taxon>
        <taxon>Amphisphaeriales</taxon>
        <taxon>Apiosporaceae</taxon>
        <taxon>Apiospora</taxon>
    </lineage>
</organism>
<dbReference type="PANTHER" id="PTHR37287">
    <property type="entry name" value="INO EIGHTY SUBUNIT 1"/>
    <property type="match status" value="1"/>
</dbReference>